<dbReference type="InterPro" id="IPR024042">
    <property type="entry name" value="TM1646-like_dom_sf"/>
</dbReference>
<dbReference type="Proteomes" id="UP000275473">
    <property type="component" value="Unassembled WGS sequence"/>
</dbReference>
<dbReference type="EMBL" id="RIAX01000010">
    <property type="protein sequence ID" value="RNF38738.1"/>
    <property type="molecule type" value="Genomic_DNA"/>
</dbReference>
<dbReference type="SUPFAM" id="SSF158397">
    <property type="entry name" value="TM1646-like"/>
    <property type="match status" value="1"/>
</dbReference>
<protein>
    <submittedName>
        <fullName evidence="1">DUF327 family protein</fullName>
    </submittedName>
</protein>
<evidence type="ECO:0000313" key="1">
    <source>
        <dbReference type="EMBL" id="RNF38738.1"/>
    </source>
</evidence>
<keyword evidence="2" id="KW-1185">Reference proteome</keyword>
<dbReference type="InterPro" id="IPR005585">
    <property type="entry name" value="DUF327"/>
</dbReference>
<dbReference type="OrthoDB" id="1680946at2"/>
<comment type="caution">
    <text evidence="1">The sequence shown here is derived from an EMBL/GenBank/DDBJ whole genome shotgun (WGS) entry which is preliminary data.</text>
</comment>
<sequence length="145" mass="16415">MRIESQTKIPGDRLQKNTVGTRSTASFANVMRKSQATLHMETLNQLMAAIDAEGQKLSKHKTLENLRDYKNSVKQFLGEAVHHGLQFSEKKSFTMHGDVKTHQLVEVVDQKLMELHDAVLQQEHEGIDTLSLIGEIKGLLVNMYM</sequence>
<dbReference type="AlphaFoldDB" id="A0A3M8P4X3"/>
<organism evidence="1 2">
    <name type="scientific">Planococcus salinus</name>
    <dbReference type="NCBI Taxonomy" id="1848460"/>
    <lineage>
        <taxon>Bacteria</taxon>
        <taxon>Bacillati</taxon>
        <taxon>Bacillota</taxon>
        <taxon>Bacilli</taxon>
        <taxon>Bacillales</taxon>
        <taxon>Caryophanaceae</taxon>
        <taxon>Planococcus</taxon>
    </lineage>
</organism>
<dbReference type="RefSeq" id="WP_123166077.1">
    <property type="nucleotide sequence ID" value="NZ_RIAX01000010.1"/>
</dbReference>
<evidence type="ECO:0000313" key="2">
    <source>
        <dbReference type="Proteomes" id="UP000275473"/>
    </source>
</evidence>
<gene>
    <name evidence="1" type="ORF">EEX84_12960</name>
</gene>
<reference evidence="1 2" key="1">
    <citation type="journal article" date="2018" name="Int. J. Syst. Evol. Microbiol.">
        <title>Planococcus salinus sp. nov., a moderately halophilic bacterium isolated from a saline-alkali soil.</title>
        <authorList>
            <person name="Gan L."/>
        </authorList>
    </citation>
    <scope>NUCLEOTIDE SEQUENCE [LARGE SCALE GENOMIC DNA]</scope>
    <source>
        <strain evidence="1 2">LCB217</strain>
    </source>
</reference>
<name>A0A3M8P4X3_9BACL</name>
<dbReference type="Gene3D" id="1.20.120.490">
    <property type="entry name" value="Hypothetical protein TM1646-like domain"/>
    <property type="match status" value="1"/>
</dbReference>
<accession>A0A3M8P4X3</accession>
<dbReference type="Pfam" id="PF03885">
    <property type="entry name" value="DUF327"/>
    <property type="match status" value="1"/>
</dbReference>
<proteinExistence type="predicted"/>